<accession>A0A1M6NNT3</accession>
<evidence type="ECO:0000313" key="4">
    <source>
        <dbReference type="EMBL" id="SHJ97308.1"/>
    </source>
</evidence>
<protein>
    <submittedName>
        <fullName evidence="4">Glycosyltransferase involved in cell wall bisynthesis</fullName>
    </submittedName>
</protein>
<gene>
    <name evidence="4" type="ORF">SAMN05444280_14419</name>
</gene>
<dbReference type="STRING" id="1168035.SAMN05444280_14419"/>
<sequence length="394" mass="45473">MKKILFIHHAAGWGGAPKCMINLINNLDQSKYEFEVLLLKKSKIEEKLFENGIKFKVAESKFYHIFYRFFAHSEAGYVKWYNIYSFIVCGISWLLSRYIFAKIELNKLDFDIVHLNSSVLTDWLAPSSKKGKVIIHIREPFRKGKIDILHYYFRFQIRKYADKVVAISRDNAHRLNLPAITEVIYDFSEIPEILPLENSYASKKVLYLGGSSTSKGFYTMVEALDYLDRDVKVYFAGHYNICPKSKNPFGLLKYYLSNARKRNIAIYKMKNHPNAILIGLIYNVSDYIKEVCCLVSPFFVPHFSFPVVESHLHSKPVIGSDVSGMEEIIQDKINGFLFPKNKPIKLAKAINALTKDELKANRMGKAGYKRAVGCYSKKNKVNFEMVYDALVDNK</sequence>
<dbReference type="AlphaFoldDB" id="A0A1M6NNT3"/>
<dbReference type="OrthoDB" id="9790710at2"/>
<dbReference type="PANTHER" id="PTHR12526">
    <property type="entry name" value="GLYCOSYLTRANSFERASE"/>
    <property type="match status" value="1"/>
</dbReference>
<dbReference type="GO" id="GO:0016757">
    <property type="term" value="F:glycosyltransferase activity"/>
    <property type="evidence" value="ECO:0007669"/>
    <property type="project" value="UniProtKB-KW"/>
</dbReference>
<keyword evidence="2 4" id="KW-0808">Transferase</keyword>
<keyword evidence="5" id="KW-1185">Reference proteome</keyword>
<dbReference type="SUPFAM" id="SSF53756">
    <property type="entry name" value="UDP-Glycosyltransferase/glycogen phosphorylase"/>
    <property type="match status" value="1"/>
</dbReference>
<evidence type="ECO:0000313" key="5">
    <source>
        <dbReference type="Proteomes" id="UP000184050"/>
    </source>
</evidence>
<name>A0A1M6NNT3_9BACT</name>
<organism evidence="4 5">
    <name type="scientific">Tangfeifania diversioriginum</name>
    <dbReference type="NCBI Taxonomy" id="1168035"/>
    <lineage>
        <taxon>Bacteria</taxon>
        <taxon>Pseudomonadati</taxon>
        <taxon>Bacteroidota</taxon>
        <taxon>Bacteroidia</taxon>
        <taxon>Marinilabiliales</taxon>
        <taxon>Prolixibacteraceae</taxon>
        <taxon>Tangfeifania</taxon>
    </lineage>
</organism>
<dbReference type="Gene3D" id="3.40.50.2000">
    <property type="entry name" value="Glycogen Phosphorylase B"/>
    <property type="match status" value="2"/>
</dbReference>
<dbReference type="Proteomes" id="UP000184050">
    <property type="component" value="Unassembled WGS sequence"/>
</dbReference>
<evidence type="ECO:0000256" key="2">
    <source>
        <dbReference type="ARBA" id="ARBA00022679"/>
    </source>
</evidence>
<proteinExistence type="predicted"/>
<feature type="domain" description="Glycosyl transferase family 1" evidence="3">
    <location>
        <begin position="202"/>
        <end position="370"/>
    </location>
</feature>
<evidence type="ECO:0000256" key="1">
    <source>
        <dbReference type="ARBA" id="ARBA00022676"/>
    </source>
</evidence>
<dbReference type="RefSeq" id="WP_073173615.1">
    <property type="nucleotide sequence ID" value="NZ_FQZE01000044.1"/>
</dbReference>
<keyword evidence="1" id="KW-0328">Glycosyltransferase</keyword>
<dbReference type="InterPro" id="IPR001296">
    <property type="entry name" value="Glyco_trans_1"/>
</dbReference>
<dbReference type="EMBL" id="FQZE01000044">
    <property type="protein sequence ID" value="SHJ97308.1"/>
    <property type="molecule type" value="Genomic_DNA"/>
</dbReference>
<reference evidence="4 5" key="1">
    <citation type="submission" date="2016-11" db="EMBL/GenBank/DDBJ databases">
        <authorList>
            <person name="Jaros S."/>
            <person name="Januszkiewicz K."/>
            <person name="Wedrychowicz H."/>
        </authorList>
    </citation>
    <scope>NUCLEOTIDE SEQUENCE [LARGE SCALE GENOMIC DNA]</scope>
    <source>
        <strain evidence="4 5">DSM 27063</strain>
    </source>
</reference>
<evidence type="ECO:0000259" key="3">
    <source>
        <dbReference type="Pfam" id="PF00534"/>
    </source>
</evidence>
<dbReference type="CDD" id="cd03801">
    <property type="entry name" value="GT4_PimA-like"/>
    <property type="match status" value="1"/>
</dbReference>
<dbReference type="PANTHER" id="PTHR12526:SF629">
    <property type="entry name" value="TEICHURONIC ACID BIOSYNTHESIS GLYCOSYLTRANSFERASE TUAH-RELATED"/>
    <property type="match status" value="1"/>
</dbReference>
<dbReference type="Pfam" id="PF00534">
    <property type="entry name" value="Glycos_transf_1"/>
    <property type="match status" value="1"/>
</dbReference>